<evidence type="ECO:0000313" key="3">
    <source>
        <dbReference type="Proteomes" id="UP000632222"/>
    </source>
</evidence>
<name>A0ABQ2D1G3_9DEIO</name>
<keyword evidence="3" id="KW-1185">Reference proteome</keyword>
<dbReference type="InterPro" id="IPR000357">
    <property type="entry name" value="HEAT"/>
</dbReference>
<evidence type="ECO:0008006" key="4">
    <source>
        <dbReference type="Google" id="ProtNLM"/>
    </source>
</evidence>
<dbReference type="Pfam" id="PF02985">
    <property type="entry name" value="HEAT"/>
    <property type="match status" value="1"/>
</dbReference>
<dbReference type="Proteomes" id="UP000632222">
    <property type="component" value="Unassembled WGS sequence"/>
</dbReference>
<accession>A0ABQ2D1G3</accession>
<organism evidence="2 3">
    <name type="scientific">Deinococcus roseus</name>
    <dbReference type="NCBI Taxonomy" id="392414"/>
    <lineage>
        <taxon>Bacteria</taxon>
        <taxon>Thermotogati</taxon>
        <taxon>Deinococcota</taxon>
        <taxon>Deinococci</taxon>
        <taxon>Deinococcales</taxon>
        <taxon>Deinococcaceae</taxon>
        <taxon>Deinococcus</taxon>
    </lineage>
</organism>
<dbReference type="EMBL" id="BMOD01000011">
    <property type="protein sequence ID" value="GGJ41602.1"/>
    <property type="molecule type" value="Genomic_DNA"/>
</dbReference>
<reference evidence="3" key="1">
    <citation type="journal article" date="2019" name="Int. J. Syst. Evol. Microbiol.">
        <title>The Global Catalogue of Microorganisms (GCM) 10K type strain sequencing project: providing services to taxonomists for standard genome sequencing and annotation.</title>
        <authorList>
            <consortium name="The Broad Institute Genomics Platform"/>
            <consortium name="The Broad Institute Genome Sequencing Center for Infectious Disease"/>
            <person name="Wu L."/>
            <person name="Ma J."/>
        </authorList>
    </citation>
    <scope>NUCLEOTIDE SEQUENCE [LARGE SCALE GENOMIC DNA]</scope>
    <source>
        <strain evidence="3">JCM 14370</strain>
    </source>
</reference>
<protein>
    <recommendedName>
        <fullName evidence="4">HEAT repeat domain-containing protein</fullName>
    </recommendedName>
</protein>
<sequence length="519" mass="58847">MWAGILTYHLGHLRDVVDAAAFYTADSMLEAKKPYNISGLMNLMDAMISPSGHLFSSDGHDLQDLFRRISALGWVTLDEDLRSLSFYFSGRQRLSHAITPQWMQTHLADLQQQPHLLCFVACHPNGYVREAAVQLLQNSGALEATALLLVRANDWVQAVQLQAHAALWKRLVPECREHWIELFPLVVRLLEGTRAGAPEWFSALLKLLSQPESRQLLQSKFAFLDDLTRKSLMQVVQHQLTDPGWLPILQKDPSIQVRRLLAQHAPVADLFELTGDADFKVREKVTQRIAQEGTPQQIRPVLLQALLDMRSGNRALAQYLLKKQGDEVRRLYLAMQPNNTREKIGLAGGLADVGTLQDLPLLKNLSRHPHPRVRAEALRGLGRLGPVQFQKELEDAVLEVQRISWTALYALRAAQLIAEPAIQRLWLKATTPRQRKNLIQMVLQLPRYQAVAVLLEWRPLVTPEEGGKILQHIQILLKGYGVAYFTKPAVSIQKRIWNSLYVQEVPRTLKATLLELSNH</sequence>
<comment type="caution">
    <text evidence="2">The sequence shown here is derived from an EMBL/GenBank/DDBJ whole genome shotgun (WGS) entry which is preliminary data.</text>
</comment>
<gene>
    <name evidence="2" type="ORF">GCM10008938_29540</name>
</gene>
<dbReference type="Gene3D" id="1.25.10.10">
    <property type="entry name" value="Leucine-rich Repeat Variant"/>
    <property type="match status" value="1"/>
</dbReference>
<dbReference type="SUPFAM" id="SSF48371">
    <property type="entry name" value="ARM repeat"/>
    <property type="match status" value="1"/>
</dbReference>
<dbReference type="InterPro" id="IPR011989">
    <property type="entry name" value="ARM-like"/>
</dbReference>
<dbReference type="InterPro" id="IPR016024">
    <property type="entry name" value="ARM-type_fold"/>
</dbReference>
<evidence type="ECO:0000313" key="2">
    <source>
        <dbReference type="EMBL" id="GGJ41602.1"/>
    </source>
</evidence>
<proteinExistence type="predicted"/>
<keyword evidence="1" id="KW-0677">Repeat</keyword>
<evidence type="ECO:0000256" key="1">
    <source>
        <dbReference type="ARBA" id="ARBA00022737"/>
    </source>
</evidence>